<protein>
    <submittedName>
        <fullName evidence="2">Hypothetical_protein</fullName>
    </submittedName>
</protein>
<name>A0AA86QM10_9EUKA</name>
<organism evidence="1">
    <name type="scientific">Hexamita inflata</name>
    <dbReference type="NCBI Taxonomy" id="28002"/>
    <lineage>
        <taxon>Eukaryota</taxon>
        <taxon>Metamonada</taxon>
        <taxon>Diplomonadida</taxon>
        <taxon>Hexamitidae</taxon>
        <taxon>Hexamitinae</taxon>
        <taxon>Hexamita</taxon>
    </lineage>
</organism>
<evidence type="ECO:0000313" key="1">
    <source>
        <dbReference type="EMBL" id="CAI9960758.1"/>
    </source>
</evidence>
<sequence>MKFKLFARYGTVYPKSQKCPNIYKIILELLSSGRLSAENMLSGFKRVNVIFEVNRGLLFVYPKRCEQDVNKQLNECCTKNQDHESIVTEEAPLNIDQIQQQYE</sequence>
<reference evidence="1" key="1">
    <citation type="submission" date="2023-06" db="EMBL/GenBank/DDBJ databases">
        <authorList>
            <person name="Kurt Z."/>
        </authorList>
    </citation>
    <scope>NUCLEOTIDE SEQUENCE</scope>
</reference>
<proteinExistence type="predicted"/>
<comment type="caution">
    <text evidence="1">The sequence shown here is derived from an EMBL/GenBank/DDBJ whole genome shotgun (WGS) entry which is preliminary data.</text>
</comment>
<keyword evidence="3" id="KW-1185">Reference proteome</keyword>
<accession>A0AA86QM10</accession>
<evidence type="ECO:0000313" key="3">
    <source>
        <dbReference type="Proteomes" id="UP001642409"/>
    </source>
</evidence>
<gene>
    <name evidence="2" type="ORF">HINF_LOCUS37548</name>
    <name evidence="1" type="ORF">HINF_LOCUS48403</name>
</gene>
<dbReference type="AlphaFoldDB" id="A0AA86QM10"/>
<dbReference type="EMBL" id="CAXDID020000140">
    <property type="protein sequence ID" value="CAL6038806.1"/>
    <property type="molecule type" value="Genomic_DNA"/>
</dbReference>
<dbReference type="EMBL" id="CATOUU010000934">
    <property type="protein sequence ID" value="CAI9960758.1"/>
    <property type="molecule type" value="Genomic_DNA"/>
</dbReference>
<dbReference type="Proteomes" id="UP001642409">
    <property type="component" value="Unassembled WGS sequence"/>
</dbReference>
<reference evidence="2 3" key="2">
    <citation type="submission" date="2024-07" db="EMBL/GenBank/DDBJ databases">
        <authorList>
            <person name="Akdeniz Z."/>
        </authorList>
    </citation>
    <scope>NUCLEOTIDE SEQUENCE [LARGE SCALE GENOMIC DNA]</scope>
</reference>
<evidence type="ECO:0000313" key="2">
    <source>
        <dbReference type="EMBL" id="CAL6038806.1"/>
    </source>
</evidence>